<proteinExistence type="predicted"/>
<dbReference type="Proteomes" id="UP001281614">
    <property type="component" value="Unassembled WGS sequence"/>
</dbReference>
<dbReference type="AlphaFoldDB" id="A0AAD9Y8H4"/>
<sequence length="58" mass="6014">MVSAASAGTWNLSSTCSKDLTCEVDAKYTSPHTVCGNKWGHLAGTSHGGKTGCMSSRH</sequence>
<name>A0AAD9Y8H4_COLKA</name>
<comment type="caution">
    <text evidence="1">The sequence shown here is derived from an EMBL/GenBank/DDBJ whole genome shotgun (WGS) entry which is preliminary data.</text>
</comment>
<keyword evidence="2" id="KW-1185">Reference proteome</keyword>
<organism evidence="1 2">
    <name type="scientific">Colletotrichum kahawae</name>
    <name type="common">Coffee berry disease fungus</name>
    <dbReference type="NCBI Taxonomy" id="34407"/>
    <lineage>
        <taxon>Eukaryota</taxon>
        <taxon>Fungi</taxon>
        <taxon>Dikarya</taxon>
        <taxon>Ascomycota</taxon>
        <taxon>Pezizomycotina</taxon>
        <taxon>Sordariomycetes</taxon>
        <taxon>Hypocreomycetidae</taxon>
        <taxon>Glomerellales</taxon>
        <taxon>Glomerellaceae</taxon>
        <taxon>Colletotrichum</taxon>
        <taxon>Colletotrichum gloeosporioides species complex</taxon>
    </lineage>
</organism>
<dbReference type="EMBL" id="VYYT01000321">
    <property type="protein sequence ID" value="KAK2743334.1"/>
    <property type="molecule type" value="Genomic_DNA"/>
</dbReference>
<gene>
    <name evidence="1" type="ORF">CKAH01_18416</name>
</gene>
<evidence type="ECO:0000313" key="2">
    <source>
        <dbReference type="Proteomes" id="UP001281614"/>
    </source>
</evidence>
<reference evidence="1" key="1">
    <citation type="submission" date="2023-02" db="EMBL/GenBank/DDBJ databases">
        <title>Colletotrichum kahawae CIFC_Que2 genome sequencing and assembly.</title>
        <authorList>
            <person name="Baroncelli R."/>
        </authorList>
    </citation>
    <scope>NUCLEOTIDE SEQUENCE</scope>
    <source>
        <strain evidence="1">CIFC_Que2</strain>
    </source>
</reference>
<accession>A0AAD9Y8H4</accession>
<evidence type="ECO:0000313" key="1">
    <source>
        <dbReference type="EMBL" id="KAK2743334.1"/>
    </source>
</evidence>
<protein>
    <submittedName>
        <fullName evidence="1">Uncharacterized protein</fullName>
    </submittedName>
</protein>